<evidence type="ECO:0000313" key="8">
    <source>
        <dbReference type="EMBL" id="KAH6871782.1"/>
    </source>
</evidence>
<protein>
    <recommendedName>
        <fullName evidence="6">Amine oxidase</fullName>
        <ecNumber evidence="6">1.4.3.-</ecNumber>
    </recommendedName>
</protein>
<dbReference type="EMBL" id="JAGPYM010000050">
    <property type="protein sequence ID" value="KAH6871782.1"/>
    <property type="molecule type" value="Genomic_DNA"/>
</dbReference>
<comment type="caution">
    <text evidence="8">The sequence shown here is derived from an EMBL/GenBank/DDBJ whole genome shotgun (WGS) entry which is preliminary data.</text>
</comment>
<dbReference type="EC" id="1.4.3.-" evidence="6"/>
<evidence type="ECO:0000259" key="7">
    <source>
        <dbReference type="Pfam" id="PF01593"/>
    </source>
</evidence>
<dbReference type="Proteomes" id="UP000777438">
    <property type="component" value="Unassembled WGS sequence"/>
</dbReference>
<feature type="binding site" evidence="5">
    <location>
        <position position="357"/>
    </location>
    <ligand>
        <name>substrate</name>
    </ligand>
</feature>
<proteinExistence type="inferred from homology"/>
<accession>A0A9P8VRZ3</accession>
<comment type="catalytic activity">
    <reaction evidence="4">
        <text>a secondary aliphatic amine + O2 + H2O = a primary amine + an aldehyde + H2O2</text>
        <dbReference type="Rhea" id="RHEA:26414"/>
        <dbReference type="ChEBI" id="CHEBI:15377"/>
        <dbReference type="ChEBI" id="CHEBI:15379"/>
        <dbReference type="ChEBI" id="CHEBI:16240"/>
        <dbReference type="ChEBI" id="CHEBI:17478"/>
        <dbReference type="ChEBI" id="CHEBI:58855"/>
        <dbReference type="ChEBI" id="CHEBI:65296"/>
        <dbReference type="EC" id="1.4.3.4"/>
    </reaction>
</comment>
<keyword evidence="9" id="KW-1185">Reference proteome</keyword>
<dbReference type="GO" id="GO:0097621">
    <property type="term" value="F:monoamine oxidase activity"/>
    <property type="evidence" value="ECO:0007669"/>
    <property type="project" value="UniProtKB-EC"/>
</dbReference>
<dbReference type="OrthoDB" id="5046242at2759"/>
<dbReference type="InterPro" id="IPR001613">
    <property type="entry name" value="Flavin_amine_oxidase"/>
</dbReference>
<sequence>MFDVVVVGAGLSGLQAAYSAQQAGLSVVVVEARNRVGGKTWSVPLASGRGCADLGAAWINDITQKRVAAYAHQFNLNTVKQRLEGTAVMQVSKDNRIEYPFGITPEVSQPCSLLLGNERPSTNNRLQFSREEKANLEKIRDHIQAASLTAGPPLVEDDQISLDQYVRNLGALPKTVQMVNLWARVMHGLESTQESAAWFIDYCRRNRGLFSIRADDQTGGNYLRLHDGAQSIANNIANLVGSSNIHLSEPVASIENHKTHTVVITTTGRRFTAKKCIVSLPSAMYKTLNFTPALPAPVREVSDSSKLGHYNKAIVCYDKPWWRDLGFNGFFMSYEGPITLGRDTSVDAKRMYSLTCFVNGDSGEAWGKLYSHERRRVVLEQIAAVFNVGADSEAFRPIEVFEQIWKHEPFSQGALAPIQELGHYTKYASVYGKPVGNIHFVGTEFSNEWKGYMEGALCSGEEGAKEVVESLQTTPTARL</sequence>
<dbReference type="Gene3D" id="3.90.660.10">
    <property type="match status" value="1"/>
</dbReference>
<comment type="similarity">
    <text evidence="2 6">Belongs to the flavin monoamine oxidase family.</text>
</comment>
<keyword evidence="6" id="KW-0274">FAD</keyword>
<dbReference type="Pfam" id="PF01593">
    <property type="entry name" value="Amino_oxidase"/>
    <property type="match status" value="1"/>
</dbReference>
<dbReference type="InterPro" id="IPR002937">
    <property type="entry name" value="Amino_oxidase"/>
</dbReference>
<dbReference type="Gene3D" id="1.10.405.10">
    <property type="entry name" value="Guanine Nucleotide Dissociation Inhibitor, domain 1"/>
    <property type="match status" value="1"/>
</dbReference>
<dbReference type="InterPro" id="IPR050703">
    <property type="entry name" value="Flavin_MAO"/>
</dbReference>
<evidence type="ECO:0000256" key="1">
    <source>
        <dbReference type="ARBA" id="ARBA00001974"/>
    </source>
</evidence>
<feature type="binding site" evidence="5">
    <location>
        <begin position="31"/>
        <end position="32"/>
    </location>
    <ligand>
        <name>FAD</name>
        <dbReference type="ChEBI" id="CHEBI:57692"/>
    </ligand>
</feature>
<feature type="binding site" evidence="5">
    <location>
        <position position="12"/>
    </location>
    <ligand>
        <name>FAD</name>
        <dbReference type="ChEBI" id="CHEBI:57692"/>
    </ligand>
</feature>
<feature type="domain" description="Amine oxidase" evidence="7">
    <location>
        <begin position="11"/>
        <end position="467"/>
    </location>
</feature>
<evidence type="ECO:0000256" key="4">
    <source>
        <dbReference type="ARBA" id="ARBA00048448"/>
    </source>
</evidence>
<evidence type="ECO:0000256" key="5">
    <source>
        <dbReference type="PIRSR" id="PIRSR601613-1"/>
    </source>
</evidence>
<evidence type="ECO:0000256" key="2">
    <source>
        <dbReference type="ARBA" id="ARBA00005995"/>
    </source>
</evidence>
<dbReference type="PRINTS" id="PR00757">
    <property type="entry name" value="AMINEOXDASEF"/>
</dbReference>
<dbReference type="SUPFAM" id="SSF54373">
    <property type="entry name" value="FAD-linked reductases, C-terminal domain"/>
    <property type="match status" value="1"/>
</dbReference>
<comment type="cofactor">
    <cofactor evidence="1 6">
        <name>FAD</name>
        <dbReference type="ChEBI" id="CHEBI:57692"/>
    </cofactor>
</comment>
<reference evidence="8 9" key="1">
    <citation type="journal article" date="2021" name="Nat. Commun.">
        <title>Genetic determinants of endophytism in the Arabidopsis root mycobiome.</title>
        <authorList>
            <person name="Mesny F."/>
            <person name="Miyauchi S."/>
            <person name="Thiergart T."/>
            <person name="Pickel B."/>
            <person name="Atanasova L."/>
            <person name="Karlsson M."/>
            <person name="Huettel B."/>
            <person name="Barry K.W."/>
            <person name="Haridas S."/>
            <person name="Chen C."/>
            <person name="Bauer D."/>
            <person name="Andreopoulos W."/>
            <person name="Pangilinan J."/>
            <person name="LaButti K."/>
            <person name="Riley R."/>
            <person name="Lipzen A."/>
            <person name="Clum A."/>
            <person name="Drula E."/>
            <person name="Henrissat B."/>
            <person name="Kohler A."/>
            <person name="Grigoriev I.V."/>
            <person name="Martin F.M."/>
            <person name="Hacquard S."/>
        </authorList>
    </citation>
    <scope>NUCLEOTIDE SEQUENCE [LARGE SCALE GENOMIC DNA]</scope>
    <source>
        <strain evidence="8 9">MPI-CAGE-CH-0241</strain>
    </source>
</reference>
<evidence type="ECO:0000256" key="3">
    <source>
        <dbReference type="ARBA" id="ARBA00023002"/>
    </source>
</evidence>
<dbReference type="InterPro" id="IPR036188">
    <property type="entry name" value="FAD/NAD-bd_sf"/>
</dbReference>
<dbReference type="PANTHER" id="PTHR43563:SF14">
    <property type="entry name" value="AMINE OXIDASE"/>
    <property type="match status" value="1"/>
</dbReference>
<gene>
    <name evidence="8" type="ORF">B0T10DRAFT_590558</name>
</gene>
<dbReference type="AlphaFoldDB" id="A0A9P8VRZ3"/>
<feature type="binding site" evidence="5">
    <location>
        <position position="444"/>
    </location>
    <ligand>
        <name>FAD</name>
        <dbReference type="ChEBI" id="CHEBI:57692"/>
    </ligand>
</feature>
<evidence type="ECO:0000256" key="6">
    <source>
        <dbReference type="RuleBase" id="RU362067"/>
    </source>
</evidence>
<keyword evidence="3 6" id="KW-0560">Oxidoreductase</keyword>
<feature type="binding site" evidence="5">
    <location>
        <position position="251"/>
    </location>
    <ligand>
        <name>FAD</name>
        <dbReference type="ChEBI" id="CHEBI:57692"/>
    </ligand>
</feature>
<evidence type="ECO:0000313" key="9">
    <source>
        <dbReference type="Proteomes" id="UP000777438"/>
    </source>
</evidence>
<dbReference type="PANTHER" id="PTHR43563">
    <property type="entry name" value="AMINE OXIDASE"/>
    <property type="match status" value="1"/>
</dbReference>
<organism evidence="8 9">
    <name type="scientific">Thelonectria olida</name>
    <dbReference type="NCBI Taxonomy" id="1576542"/>
    <lineage>
        <taxon>Eukaryota</taxon>
        <taxon>Fungi</taxon>
        <taxon>Dikarya</taxon>
        <taxon>Ascomycota</taxon>
        <taxon>Pezizomycotina</taxon>
        <taxon>Sordariomycetes</taxon>
        <taxon>Hypocreomycetidae</taxon>
        <taxon>Hypocreales</taxon>
        <taxon>Nectriaceae</taxon>
        <taxon>Thelonectria</taxon>
    </lineage>
</organism>
<dbReference type="Gene3D" id="3.50.50.60">
    <property type="entry name" value="FAD/NAD(P)-binding domain"/>
    <property type="match status" value="1"/>
</dbReference>
<name>A0A9P8VRZ3_9HYPO</name>
<dbReference type="SUPFAM" id="SSF51905">
    <property type="entry name" value="FAD/NAD(P)-binding domain"/>
    <property type="match status" value="1"/>
</dbReference>
<keyword evidence="6" id="KW-0285">Flavoprotein</keyword>